<feature type="transmembrane region" description="Helical" evidence="2">
    <location>
        <begin position="59"/>
        <end position="83"/>
    </location>
</feature>
<feature type="transmembrane region" description="Helical" evidence="2">
    <location>
        <begin position="343"/>
        <end position="360"/>
    </location>
</feature>
<feature type="transmembrane region" description="Helical" evidence="2">
    <location>
        <begin position="127"/>
        <end position="145"/>
    </location>
</feature>
<dbReference type="Proteomes" id="UP000010729">
    <property type="component" value="Unassembled WGS sequence"/>
</dbReference>
<evidence type="ECO:0000313" key="4">
    <source>
        <dbReference type="Proteomes" id="UP000010729"/>
    </source>
</evidence>
<accession>N1V1X2</accession>
<feature type="transmembrane region" description="Helical" evidence="2">
    <location>
        <begin position="534"/>
        <end position="551"/>
    </location>
</feature>
<gene>
    <name evidence="3" type="ORF">D477_004781</name>
</gene>
<feature type="compositionally biased region" description="Low complexity" evidence="1">
    <location>
        <begin position="688"/>
        <end position="706"/>
    </location>
</feature>
<keyword evidence="2" id="KW-1133">Transmembrane helix</keyword>
<proteinExistence type="predicted"/>
<sequence length="734" mass="76400">ATLLAPLAVLAHLPEAAEDPGLGERYALLVLVLAAVVNQLAGTVQALRGRPGLMPRTLVLLYAALGLAAMAWLVGAELAPAASGGGVRLGYIGFWIWLAAGLAVSYLLTARPAPVRSIDLPGRAMEFLAPAVLLAAALVGTVFLGLRGYEILLAVAAVFSVAMALLPLSAARKGWYLLATQAAILILSMLLGWDLTGSVHVLFAVAAGTATVQEATRLLLAKKLDGFGLQSAGAWASLALLAVLPLLYAAIAPAERGVICLQLLLLLAVAVGRFGVHHRHAGFVIVLAAGALIAALSDALFFAGGGWMPTAVLSAEVAALVALVLAGGAVWLRLRDSGRTHRVLLLGGATAWVLESLLLSLADGAWMTPVALFAAAVMFFVLSHREAQPWLYPAGAGTVLAGSAVLMDRLDMTGLLDLPVPAGRWLAAGWLAAVVLYGFRLVQREREGVHPVRAISLPAIGLGALGMAALIALVPDRTAVAAALSMVAVAALLVVEVPLRRKWAAAEAAVVPVVAALQRLFVVAEGALEPYWALQWWVVAGALTAAFEFGWRRAVRGTVALSISAGLLSLSVLAAFISGDLLHQVWALVGHAGLVAFGLMTSRRLFLIWGACGIALTLLWFMRGYTFLLLFMAALGLLAFAIWKLAKHSGSGRPPANRPYPPPPVPPTGQGYYEEQPSRPGYPMAPTAGPGHQVAPPAPPAAGQGQYPPPWYQPPSGSAQPTLGPEAPPQHAPQ</sequence>
<dbReference type="AlphaFoldDB" id="N1V1X2"/>
<feature type="non-terminal residue" evidence="3">
    <location>
        <position position="1"/>
    </location>
</feature>
<feature type="transmembrane region" description="Helical" evidence="2">
    <location>
        <begin position="311"/>
        <end position="331"/>
    </location>
</feature>
<feature type="transmembrane region" description="Helical" evidence="2">
    <location>
        <begin position="89"/>
        <end position="107"/>
    </location>
</feature>
<keyword evidence="2" id="KW-0812">Transmembrane</keyword>
<feature type="transmembrane region" description="Helical" evidence="2">
    <location>
        <begin position="232"/>
        <end position="251"/>
    </location>
</feature>
<feature type="compositionally biased region" description="Pro residues" evidence="1">
    <location>
        <begin position="656"/>
        <end position="667"/>
    </location>
</feature>
<dbReference type="EMBL" id="ANPE02000077">
    <property type="protein sequence ID" value="EMY35315.1"/>
    <property type="molecule type" value="Genomic_DNA"/>
</dbReference>
<protein>
    <recommendedName>
        <fullName evidence="5">DUF2339 domain-containing protein</fullName>
    </recommendedName>
</protein>
<feature type="transmembrane region" description="Helical" evidence="2">
    <location>
        <begin position="558"/>
        <end position="577"/>
    </location>
</feature>
<feature type="transmembrane region" description="Helical" evidence="2">
    <location>
        <begin position="366"/>
        <end position="383"/>
    </location>
</feature>
<organism evidence="3 4">
    <name type="scientific">Arthrobacter crystallopoietes BAB-32</name>
    <dbReference type="NCBI Taxonomy" id="1246476"/>
    <lineage>
        <taxon>Bacteria</taxon>
        <taxon>Bacillati</taxon>
        <taxon>Actinomycetota</taxon>
        <taxon>Actinomycetes</taxon>
        <taxon>Micrococcales</taxon>
        <taxon>Micrococcaceae</taxon>
        <taxon>Crystallibacter</taxon>
    </lineage>
</organism>
<reference evidence="3 4" key="1">
    <citation type="journal article" date="2013" name="Genome Announc.">
        <title>Draft Genome Sequence of Arthrobacter crystallopoietes Strain BAB-32, Revealing Genes for Bioremediation.</title>
        <authorList>
            <person name="Joshi M.N."/>
            <person name="Pandit A.S."/>
            <person name="Sharma A."/>
            <person name="Pandya R.V."/>
            <person name="Desai S.M."/>
            <person name="Saxena A.K."/>
            <person name="Bagatharia S.B."/>
        </authorList>
    </citation>
    <scope>NUCLEOTIDE SEQUENCE [LARGE SCALE GENOMIC DNA]</scope>
    <source>
        <strain evidence="3 4">BAB-32</strain>
    </source>
</reference>
<evidence type="ECO:0000313" key="3">
    <source>
        <dbReference type="EMBL" id="EMY35315.1"/>
    </source>
</evidence>
<feature type="region of interest" description="Disordered" evidence="1">
    <location>
        <begin position="651"/>
        <end position="734"/>
    </location>
</feature>
<evidence type="ECO:0000256" key="1">
    <source>
        <dbReference type="SAM" id="MobiDB-lite"/>
    </source>
</evidence>
<keyword evidence="2" id="KW-0472">Membrane</keyword>
<feature type="transmembrane region" description="Helical" evidence="2">
    <location>
        <begin position="257"/>
        <end position="276"/>
    </location>
</feature>
<feature type="transmembrane region" description="Helical" evidence="2">
    <location>
        <begin position="454"/>
        <end position="473"/>
    </location>
</feature>
<name>N1V1X2_9MICC</name>
<feature type="transmembrane region" description="Helical" evidence="2">
    <location>
        <begin position="390"/>
        <end position="410"/>
    </location>
</feature>
<feature type="transmembrane region" description="Helical" evidence="2">
    <location>
        <begin position="628"/>
        <end position="646"/>
    </location>
</feature>
<feature type="transmembrane region" description="Helical" evidence="2">
    <location>
        <begin position="583"/>
        <end position="600"/>
    </location>
</feature>
<feature type="transmembrane region" description="Helical" evidence="2">
    <location>
        <begin position="504"/>
        <end position="522"/>
    </location>
</feature>
<feature type="transmembrane region" description="Helical" evidence="2">
    <location>
        <begin position="283"/>
        <end position="305"/>
    </location>
</feature>
<evidence type="ECO:0008006" key="5">
    <source>
        <dbReference type="Google" id="ProtNLM"/>
    </source>
</evidence>
<feature type="transmembrane region" description="Helical" evidence="2">
    <location>
        <begin position="605"/>
        <end position="622"/>
    </location>
</feature>
<feature type="transmembrane region" description="Helical" evidence="2">
    <location>
        <begin position="422"/>
        <end position="442"/>
    </location>
</feature>
<feature type="transmembrane region" description="Helical" evidence="2">
    <location>
        <begin position="151"/>
        <end position="168"/>
    </location>
</feature>
<feature type="transmembrane region" description="Helical" evidence="2">
    <location>
        <begin position="479"/>
        <end position="497"/>
    </location>
</feature>
<comment type="caution">
    <text evidence="3">The sequence shown here is derived from an EMBL/GenBank/DDBJ whole genome shotgun (WGS) entry which is preliminary data.</text>
</comment>
<evidence type="ECO:0000256" key="2">
    <source>
        <dbReference type="SAM" id="Phobius"/>
    </source>
</evidence>
<keyword evidence="4" id="KW-1185">Reference proteome</keyword>